<gene>
    <name evidence="1" type="ORF">PSTT_13327</name>
</gene>
<reference evidence="1" key="1">
    <citation type="submission" date="2017-12" db="EMBL/GenBank/DDBJ databases">
        <title>Gene loss provides genomic basis for host adaptation in cereal stripe rust fungi.</title>
        <authorList>
            <person name="Xia C."/>
        </authorList>
    </citation>
    <scope>NUCLEOTIDE SEQUENCE [LARGE SCALE GENOMIC DNA]</scope>
    <source>
        <strain evidence="1">93-210</strain>
    </source>
</reference>
<sequence>MPNILIMDSNFRYTSYAKLFSTLLLLIGLPTKNHAFMQTSPFLAWSNAPGASLQEFLGRGLSEQVISGGGEGDSQLRLDSTSEPLCQTGISSLLMFDLPESEHKSNLKTGHLSSKINHEFNSLWTAHFPNNLIDRWNVDVEMSKSLQFSLIEEPRLVIFTTFPAPPETSWTREGRMVIKKRGLLESISENRCTPVTAEGLPGPNTGVFWRYNFLSDYLISPH</sequence>
<dbReference type="VEuPathDB" id="FungiDB:PSHT_12498"/>
<protein>
    <submittedName>
        <fullName evidence="1">Uncharacterized protein</fullName>
    </submittedName>
</protein>
<dbReference type="EMBL" id="PKSL01000185">
    <property type="protein sequence ID" value="POW00123.1"/>
    <property type="molecule type" value="Genomic_DNA"/>
</dbReference>
<dbReference type="AlphaFoldDB" id="A0A2S4US43"/>
<dbReference type="Proteomes" id="UP000239156">
    <property type="component" value="Unassembled WGS sequence"/>
</dbReference>
<organism evidence="1 2">
    <name type="scientific">Puccinia striiformis</name>
    <dbReference type="NCBI Taxonomy" id="27350"/>
    <lineage>
        <taxon>Eukaryota</taxon>
        <taxon>Fungi</taxon>
        <taxon>Dikarya</taxon>
        <taxon>Basidiomycota</taxon>
        <taxon>Pucciniomycotina</taxon>
        <taxon>Pucciniomycetes</taxon>
        <taxon>Pucciniales</taxon>
        <taxon>Pucciniaceae</taxon>
        <taxon>Puccinia</taxon>
    </lineage>
</organism>
<keyword evidence="2" id="KW-1185">Reference proteome</keyword>
<comment type="caution">
    <text evidence="1">The sequence shown here is derived from an EMBL/GenBank/DDBJ whole genome shotgun (WGS) entry which is preliminary data.</text>
</comment>
<name>A0A2S4US43_9BASI</name>
<proteinExistence type="predicted"/>
<accession>A0A2S4US43</accession>
<evidence type="ECO:0000313" key="1">
    <source>
        <dbReference type="EMBL" id="POW00123.1"/>
    </source>
</evidence>
<evidence type="ECO:0000313" key="2">
    <source>
        <dbReference type="Proteomes" id="UP000239156"/>
    </source>
</evidence>
<dbReference type="VEuPathDB" id="FungiDB:PSTT_13327"/>